<feature type="domain" description="NadR/Ttd14 AAA" evidence="1">
    <location>
        <begin position="10"/>
        <end position="171"/>
    </location>
</feature>
<protein>
    <submittedName>
        <fullName evidence="2">Predicted ATPase</fullName>
    </submittedName>
</protein>
<accession>A0A1I2DMQ0</accession>
<dbReference type="Proteomes" id="UP000325289">
    <property type="component" value="Unassembled WGS sequence"/>
</dbReference>
<dbReference type="EMBL" id="FOMS01000017">
    <property type="protein sequence ID" value="SFE81738.1"/>
    <property type="molecule type" value="Genomic_DNA"/>
</dbReference>
<dbReference type="InterPro" id="IPR027417">
    <property type="entry name" value="P-loop_NTPase"/>
</dbReference>
<proteinExistence type="predicted"/>
<evidence type="ECO:0000313" key="2">
    <source>
        <dbReference type="EMBL" id="SFE81738.1"/>
    </source>
</evidence>
<evidence type="ECO:0000313" key="3">
    <source>
        <dbReference type="Proteomes" id="UP000325289"/>
    </source>
</evidence>
<dbReference type="OrthoDB" id="5638848at2"/>
<sequence length="180" mass="20207">MQNRIASRHVVLSGCSGGGKSTLLAELRSRGFETVEEPGRRIVEEELRGDGKALPWVDLEAFARRAIGMAAGDRERMRAAEGWVFFDRGLLDAAAALEHAASVAVSDTLSGHDRFHHQVFLTPPWPDIYHRDSERQQDLRKGVTEYHRLIETFDRLGYDPVLLPKLDVEARADFILDALT</sequence>
<name>A0A1I2DMQ0_9RHOB</name>
<dbReference type="Gene3D" id="3.40.50.300">
    <property type="entry name" value="P-loop containing nucleotide triphosphate hydrolases"/>
    <property type="match status" value="1"/>
</dbReference>
<organism evidence="2 3">
    <name type="scientific">Roseivivax sediminis</name>
    <dbReference type="NCBI Taxonomy" id="936889"/>
    <lineage>
        <taxon>Bacteria</taxon>
        <taxon>Pseudomonadati</taxon>
        <taxon>Pseudomonadota</taxon>
        <taxon>Alphaproteobacteria</taxon>
        <taxon>Rhodobacterales</taxon>
        <taxon>Roseobacteraceae</taxon>
        <taxon>Roseivivax</taxon>
    </lineage>
</organism>
<gene>
    <name evidence="2" type="ORF">SAMN04515678_11767</name>
</gene>
<keyword evidence="3" id="KW-1185">Reference proteome</keyword>
<dbReference type="AlphaFoldDB" id="A0A1I2DMQ0"/>
<dbReference type="SUPFAM" id="SSF52540">
    <property type="entry name" value="P-loop containing nucleoside triphosphate hydrolases"/>
    <property type="match status" value="1"/>
</dbReference>
<evidence type="ECO:0000259" key="1">
    <source>
        <dbReference type="Pfam" id="PF13521"/>
    </source>
</evidence>
<dbReference type="Pfam" id="PF13521">
    <property type="entry name" value="AAA_28"/>
    <property type="match status" value="1"/>
</dbReference>
<reference evidence="2 3" key="1">
    <citation type="submission" date="2016-10" db="EMBL/GenBank/DDBJ databases">
        <authorList>
            <person name="Varghese N."/>
            <person name="Submissions S."/>
        </authorList>
    </citation>
    <scope>NUCLEOTIDE SEQUENCE [LARGE SCALE GENOMIC DNA]</scope>
    <source>
        <strain evidence="3">YIM D21,KCTC 23444,ACCC 10710</strain>
    </source>
</reference>
<dbReference type="InterPro" id="IPR038727">
    <property type="entry name" value="NadR/Ttd14_AAA_dom"/>
</dbReference>